<evidence type="ECO:0008006" key="3">
    <source>
        <dbReference type="Google" id="ProtNLM"/>
    </source>
</evidence>
<dbReference type="AlphaFoldDB" id="A0A8S1ITX8"/>
<protein>
    <recommendedName>
        <fullName evidence="3">YqgF/RNase H-like domain-containing protein</fullName>
    </recommendedName>
</protein>
<sequence length="218" mass="23406">MYEMQRCHVTEQCGNRFAVASGLGSDQEDRITKSCVLGVDFGQRHTGLAISSTGGFAARPLKVLSRRLKPIDLLRMTADQVLGVALSEGADRIVVGMPVTLEGDINDNRTDSKHGRRCRNFAITLASKARPHGMKIFLCNEAGTTLGAVRSDSLGGLASSDLLSLEGADGEWLPRRLGAKNKKKAKKGCVDAKAAALLLQLYHRSPKTAIEVHPPEAS</sequence>
<dbReference type="GO" id="GO:0000967">
    <property type="term" value="P:rRNA 5'-end processing"/>
    <property type="evidence" value="ECO:0007669"/>
    <property type="project" value="TreeGrafter"/>
</dbReference>
<dbReference type="Pfam" id="PF03652">
    <property type="entry name" value="RuvX"/>
    <property type="match status" value="1"/>
</dbReference>
<dbReference type="InterPro" id="IPR005227">
    <property type="entry name" value="YqgF"/>
</dbReference>
<dbReference type="Gene3D" id="3.30.420.140">
    <property type="entry name" value="YqgF/RNase H-like domain"/>
    <property type="match status" value="1"/>
</dbReference>
<name>A0A8S1ITX8_9CHLO</name>
<proteinExistence type="inferred from homology"/>
<dbReference type="HAMAP" id="MF_00651">
    <property type="entry name" value="Nuclease_YqgF"/>
    <property type="match status" value="1"/>
</dbReference>
<reference evidence="1" key="1">
    <citation type="submission" date="2020-12" db="EMBL/GenBank/DDBJ databases">
        <authorList>
            <person name="Iha C."/>
        </authorList>
    </citation>
    <scope>NUCLEOTIDE SEQUENCE</scope>
</reference>
<dbReference type="EMBL" id="CAJHUC010000605">
    <property type="protein sequence ID" value="CAD7697112.1"/>
    <property type="molecule type" value="Genomic_DNA"/>
</dbReference>
<organism evidence="1 2">
    <name type="scientific">Ostreobium quekettii</name>
    <dbReference type="NCBI Taxonomy" id="121088"/>
    <lineage>
        <taxon>Eukaryota</taxon>
        <taxon>Viridiplantae</taxon>
        <taxon>Chlorophyta</taxon>
        <taxon>core chlorophytes</taxon>
        <taxon>Ulvophyceae</taxon>
        <taxon>TCBD clade</taxon>
        <taxon>Bryopsidales</taxon>
        <taxon>Ostreobineae</taxon>
        <taxon>Ostreobiaceae</taxon>
        <taxon>Ostreobium</taxon>
    </lineage>
</organism>
<dbReference type="InterPro" id="IPR037027">
    <property type="entry name" value="YqgF/RNaseH-like_dom_sf"/>
</dbReference>
<evidence type="ECO:0000313" key="2">
    <source>
        <dbReference type="Proteomes" id="UP000708148"/>
    </source>
</evidence>
<accession>A0A8S1ITX8</accession>
<dbReference type="InterPro" id="IPR012337">
    <property type="entry name" value="RNaseH-like_sf"/>
</dbReference>
<evidence type="ECO:0000313" key="1">
    <source>
        <dbReference type="EMBL" id="CAD7697112.1"/>
    </source>
</evidence>
<dbReference type="PANTHER" id="PTHR33317:SF4">
    <property type="entry name" value="POLYNUCLEOTIDYL TRANSFERASE, RIBONUCLEASE H-LIKE SUPERFAMILY PROTEIN"/>
    <property type="match status" value="1"/>
</dbReference>
<dbReference type="Proteomes" id="UP000708148">
    <property type="component" value="Unassembled WGS sequence"/>
</dbReference>
<dbReference type="CDD" id="cd16964">
    <property type="entry name" value="YqgF"/>
    <property type="match status" value="1"/>
</dbReference>
<dbReference type="OrthoDB" id="513770at2759"/>
<gene>
    <name evidence="1" type="ORF">OSTQU699_LOCUS2473</name>
</gene>
<keyword evidence="2" id="KW-1185">Reference proteome</keyword>
<comment type="caution">
    <text evidence="1">The sequence shown here is derived from an EMBL/GenBank/DDBJ whole genome shotgun (WGS) entry which is preliminary data.</text>
</comment>
<dbReference type="PANTHER" id="PTHR33317">
    <property type="entry name" value="POLYNUCLEOTIDYL TRANSFERASE, RIBONUCLEASE H-LIKE SUPERFAMILY PROTEIN"/>
    <property type="match status" value="1"/>
</dbReference>
<dbReference type="SUPFAM" id="SSF53098">
    <property type="entry name" value="Ribonuclease H-like"/>
    <property type="match status" value="1"/>
</dbReference>